<evidence type="ECO:0000256" key="1">
    <source>
        <dbReference type="SAM" id="SignalP"/>
    </source>
</evidence>
<gene>
    <name evidence="2" type="ORF">SOO65_20715</name>
</gene>
<proteinExistence type="predicted"/>
<accession>A0AAX4HPN8</accession>
<dbReference type="AlphaFoldDB" id="A0AAX4HPN8"/>
<feature type="signal peptide" evidence="1">
    <location>
        <begin position="1"/>
        <end position="17"/>
    </location>
</feature>
<dbReference type="KEGG" id="psti:SOO65_20715"/>
<evidence type="ECO:0000313" key="2">
    <source>
        <dbReference type="EMBL" id="WPU65123.1"/>
    </source>
</evidence>
<dbReference type="EMBL" id="CP139487">
    <property type="protein sequence ID" value="WPU65123.1"/>
    <property type="molecule type" value="Genomic_DNA"/>
</dbReference>
<dbReference type="RefSeq" id="WP_321395184.1">
    <property type="nucleotide sequence ID" value="NZ_CP139487.1"/>
</dbReference>
<keyword evidence="3" id="KW-1185">Reference proteome</keyword>
<reference evidence="2 3" key="1">
    <citation type="submission" date="2023-11" db="EMBL/GenBank/DDBJ databases">
        <title>Peredibacter starrii A3.12.</title>
        <authorList>
            <person name="Mitchell R.J."/>
        </authorList>
    </citation>
    <scope>NUCLEOTIDE SEQUENCE [LARGE SCALE GENOMIC DNA]</scope>
    <source>
        <strain evidence="2 3">A3.12</strain>
    </source>
</reference>
<name>A0AAX4HPN8_9BACT</name>
<feature type="chain" id="PRO_5043870076" evidence="1">
    <location>
        <begin position="18"/>
        <end position="321"/>
    </location>
</feature>
<keyword evidence="1" id="KW-0732">Signal</keyword>
<dbReference type="Proteomes" id="UP001324634">
    <property type="component" value="Chromosome"/>
</dbReference>
<evidence type="ECO:0000313" key="3">
    <source>
        <dbReference type="Proteomes" id="UP001324634"/>
    </source>
</evidence>
<organism evidence="2 3">
    <name type="scientific">Peredibacter starrii</name>
    <dbReference type="NCBI Taxonomy" id="28202"/>
    <lineage>
        <taxon>Bacteria</taxon>
        <taxon>Pseudomonadati</taxon>
        <taxon>Bdellovibrionota</taxon>
        <taxon>Bacteriovoracia</taxon>
        <taxon>Bacteriovoracales</taxon>
        <taxon>Bacteriovoracaceae</taxon>
        <taxon>Peredibacter</taxon>
    </lineage>
</organism>
<sequence length="321" mass="37130">MKFAFLLLLLFQLPVHAETECDYQATSNELLKLSCDFFEIANAILDKKEVVPSRIYHFGKKEYVDKNIAAKTVPEADWDKYIMGDITRYDLGFVRRGLYGTGGLDTNNYGHGEYQALMEITIKEECRKPERVFSLHDLQKDSRFQEWFNKKKRSMKLEKFGEECQLWDPQGYDNKKCEKIVGEFLKDVNAGVIQDHIVSKSFYIRDRNCIENIRGTPSDWLEIFSNSPNLFIPRCNGYNKVYMLSALLSNVIQTVEPIPEATYVKLKENMRLSDGPVADILSFAFEAKVRCDKIESGGFKKTIEALKPTDLLDVKYQDLCR</sequence>
<protein>
    <submittedName>
        <fullName evidence="2">Uncharacterized protein</fullName>
    </submittedName>
</protein>